<dbReference type="EMBL" id="AP024601">
    <property type="protein sequence ID" value="BCU83335.1"/>
    <property type="molecule type" value="Genomic_DNA"/>
</dbReference>
<reference evidence="1" key="1">
    <citation type="journal article" date="2013" name="Int. J. Syst. Evol. Microbiol.">
        <title>Polycladomyces abyssicola gen. nov., sp. nov., a thermophilic filamentous bacterium isolated from hemipelagic sediment.</title>
        <authorList>
            <person name="Tsubouchi T."/>
            <person name="Shimane Y."/>
            <person name="Mori K."/>
            <person name="Usui K."/>
            <person name="Hiraki T."/>
            <person name="Tame A."/>
            <person name="Uematsu K."/>
            <person name="Maruyama T."/>
            <person name="Hatada Y."/>
        </authorList>
    </citation>
    <scope>NUCLEOTIDE SEQUENCE</scope>
    <source>
        <strain evidence="1">JIR-001</strain>
    </source>
</reference>
<evidence type="ECO:0000313" key="2">
    <source>
        <dbReference type="Proteomes" id="UP000677436"/>
    </source>
</evidence>
<evidence type="ECO:0000313" key="1">
    <source>
        <dbReference type="EMBL" id="BCU83335.1"/>
    </source>
</evidence>
<dbReference type="Proteomes" id="UP000677436">
    <property type="component" value="Chromosome"/>
</dbReference>
<dbReference type="KEGG" id="pabs:JIR001_31180"/>
<organism evidence="1 2">
    <name type="scientific">Polycladomyces abyssicola</name>
    <dbReference type="NCBI Taxonomy" id="1125966"/>
    <lineage>
        <taxon>Bacteria</taxon>
        <taxon>Bacillati</taxon>
        <taxon>Bacillota</taxon>
        <taxon>Bacilli</taxon>
        <taxon>Bacillales</taxon>
        <taxon>Thermoactinomycetaceae</taxon>
        <taxon>Polycladomyces</taxon>
    </lineage>
</organism>
<dbReference type="AlphaFoldDB" id="A0A8D5UKF4"/>
<gene>
    <name evidence="1" type="ORF">JIR001_31180</name>
</gene>
<keyword evidence="2" id="KW-1185">Reference proteome</keyword>
<accession>A0A8D5UKF4</accession>
<sequence length="69" mass="8244">MPFAIFSSSVVITLQKIYLDIPKKNIQTITIKGENKRLKYWYFFVSKKERQRICDNPTQTTETRKNSRT</sequence>
<reference evidence="1" key="2">
    <citation type="journal article" date="2021" name="Microbiol. Resour. Announc.">
        <title>Complete Genome Sequence of Polycladomyces abyssicola JIR-001T, Isolated from Hemipelagic Sediment in Deep Seawater.</title>
        <authorList>
            <person name="Tsubouchi T."/>
            <person name="Kaneko Y."/>
        </authorList>
    </citation>
    <scope>NUCLEOTIDE SEQUENCE</scope>
    <source>
        <strain evidence="1">JIR-001</strain>
    </source>
</reference>
<protein>
    <submittedName>
        <fullName evidence="1">Uncharacterized protein</fullName>
    </submittedName>
</protein>
<name>A0A8D5UKF4_9BACL</name>
<proteinExistence type="predicted"/>